<dbReference type="PANTHER" id="PTHR15337:SF11">
    <property type="entry name" value="THIOREDOXIN DOMAIN-CONTAINING PROTEIN"/>
    <property type="match status" value="1"/>
</dbReference>
<evidence type="ECO:0000259" key="3">
    <source>
        <dbReference type="PROSITE" id="PS51352"/>
    </source>
</evidence>
<keyword evidence="1 2" id="KW-0732">Signal</keyword>
<keyword evidence="5" id="KW-1185">Reference proteome</keyword>
<name>A0AA37SMF8_9BACT</name>
<organism evidence="4 5">
    <name type="scientific">Portibacter lacus</name>
    <dbReference type="NCBI Taxonomy" id="1099794"/>
    <lineage>
        <taxon>Bacteria</taxon>
        <taxon>Pseudomonadati</taxon>
        <taxon>Bacteroidota</taxon>
        <taxon>Saprospiria</taxon>
        <taxon>Saprospirales</taxon>
        <taxon>Haliscomenobacteraceae</taxon>
        <taxon>Portibacter</taxon>
    </lineage>
</organism>
<feature type="domain" description="Thioredoxin" evidence="3">
    <location>
        <begin position="26"/>
        <end position="173"/>
    </location>
</feature>
<dbReference type="InterPro" id="IPR051099">
    <property type="entry name" value="AGR/TXD"/>
</dbReference>
<reference evidence="4" key="1">
    <citation type="journal article" date="2014" name="Int. J. Syst. Evol. Microbiol.">
        <title>Complete genome sequence of Corynebacterium casei LMG S-19264T (=DSM 44701T), isolated from a smear-ripened cheese.</title>
        <authorList>
            <consortium name="US DOE Joint Genome Institute (JGI-PGF)"/>
            <person name="Walter F."/>
            <person name="Albersmeier A."/>
            <person name="Kalinowski J."/>
            <person name="Ruckert C."/>
        </authorList>
    </citation>
    <scope>NUCLEOTIDE SEQUENCE</scope>
    <source>
        <strain evidence="4">NBRC 108769</strain>
    </source>
</reference>
<protein>
    <recommendedName>
        <fullName evidence="3">Thioredoxin domain-containing protein</fullName>
    </recommendedName>
</protein>
<dbReference type="InterPro" id="IPR013766">
    <property type="entry name" value="Thioredoxin_domain"/>
</dbReference>
<evidence type="ECO:0000313" key="5">
    <source>
        <dbReference type="Proteomes" id="UP001156666"/>
    </source>
</evidence>
<dbReference type="Proteomes" id="UP001156666">
    <property type="component" value="Unassembled WGS sequence"/>
</dbReference>
<dbReference type="PROSITE" id="PS51352">
    <property type="entry name" value="THIOREDOXIN_2"/>
    <property type="match status" value="1"/>
</dbReference>
<dbReference type="EMBL" id="BSOH01000007">
    <property type="protein sequence ID" value="GLR17101.1"/>
    <property type="molecule type" value="Genomic_DNA"/>
</dbReference>
<comment type="caution">
    <text evidence="4">The sequence shown here is derived from an EMBL/GenBank/DDBJ whole genome shotgun (WGS) entry which is preliminary data.</text>
</comment>
<dbReference type="AlphaFoldDB" id="A0AA37SMF8"/>
<dbReference type="Pfam" id="PF13899">
    <property type="entry name" value="Thioredoxin_7"/>
    <property type="match status" value="1"/>
</dbReference>
<gene>
    <name evidence="4" type="ORF">GCM10007940_17160</name>
</gene>
<dbReference type="SUPFAM" id="SSF52833">
    <property type="entry name" value="Thioredoxin-like"/>
    <property type="match status" value="1"/>
</dbReference>
<dbReference type="Gene3D" id="3.40.30.10">
    <property type="entry name" value="Glutaredoxin"/>
    <property type="match status" value="1"/>
</dbReference>
<feature type="signal peptide" evidence="2">
    <location>
        <begin position="1"/>
        <end position="32"/>
    </location>
</feature>
<accession>A0AA37SMF8</accession>
<proteinExistence type="predicted"/>
<evidence type="ECO:0000313" key="4">
    <source>
        <dbReference type="EMBL" id="GLR17101.1"/>
    </source>
</evidence>
<dbReference type="PANTHER" id="PTHR15337">
    <property type="entry name" value="ANTERIOR GRADIENT PROTEIN-RELATED"/>
    <property type="match status" value="1"/>
</dbReference>
<evidence type="ECO:0000256" key="1">
    <source>
        <dbReference type="ARBA" id="ARBA00022729"/>
    </source>
</evidence>
<feature type="chain" id="PRO_5041266897" description="Thioredoxin domain-containing protein" evidence="2">
    <location>
        <begin position="33"/>
        <end position="178"/>
    </location>
</feature>
<sequence>MKTAVKYINMKSSFLKIFILAIFAFSSTAILAQDKSDYSAHQDGWLVNLDEAYEISKQTGKPILANFTGSDWCGWCKRLSANVFVHDEFKKWANENVVLLELDFPRRTQIPTKYRQQNANLQQAFGVRGFPTIWVFNLDKVEATNQFNIEALGKTGYAKTVADFTGGVDQMIARKAGE</sequence>
<reference evidence="4" key="2">
    <citation type="submission" date="2023-01" db="EMBL/GenBank/DDBJ databases">
        <title>Draft genome sequence of Portibacter lacus strain NBRC 108769.</title>
        <authorList>
            <person name="Sun Q."/>
            <person name="Mori K."/>
        </authorList>
    </citation>
    <scope>NUCLEOTIDE SEQUENCE</scope>
    <source>
        <strain evidence="4">NBRC 108769</strain>
    </source>
</reference>
<dbReference type="InterPro" id="IPR036249">
    <property type="entry name" value="Thioredoxin-like_sf"/>
</dbReference>
<evidence type="ECO:0000256" key="2">
    <source>
        <dbReference type="SAM" id="SignalP"/>
    </source>
</evidence>